<keyword evidence="2" id="KW-1003">Cell membrane</keyword>
<dbReference type="SUPFAM" id="SSF103473">
    <property type="entry name" value="MFS general substrate transporter"/>
    <property type="match status" value="1"/>
</dbReference>
<dbReference type="EMBL" id="JBFBVU010000027">
    <property type="protein sequence ID" value="MEV8468370.1"/>
    <property type="molecule type" value="Genomic_DNA"/>
</dbReference>
<feature type="transmembrane region" description="Helical" evidence="6">
    <location>
        <begin position="307"/>
        <end position="328"/>
    </location>
</feature>
<comment type="subcellular location">
    <subcellularLocation>
        <location evidence="1">Cell membrane</location>
        <topology evidence="1">Multi-pass membrane protein</topology>
    </subcellularLocation>
</comment>
<evidence type="ECO:0000256" key="6">
    <source>
        <dbReference type="SAM" id="Phobius"/>
    </source>
</evidence>
<dbReference type="Proteomes" id="UP001553161">
    <property type="component" value="Unassembled WGS sequence"/>
</dbReference>
<dbReference type="PANTHER" id="PTHR23513:SF11">
    <property type="entry name" value="STAPHYLOFERRIN A TRANSPORTER"/>
    <property type="match status" value="1"/>
</dbReference>
<keyword evidence="4 6" id="KW-1133">Transmembrane helix</keyword>
<proteinExistence type="predicted"/>
<feature type="transmembrane region" description="Helical" evidence="6">
    <location>
        <begin position="282"/>
        <end position="301"/>
    </location>
</feature>
<dbReference type="Gene3D" id="1.20.1250.20">
    <property type="entry name" value="MFS general substrate transporter like domains"/>
    <property type="match status" value="1"/>
</dbReference>
<keyword evidence="8" id="KW-1185">Reference proteome</keyword>
<evidence type="ECO:0000313" key="8">
    <source>
        <dbReference type="Proteomes" id="UP001553161"/>
    </source>
</evidence>
<name>A0ABV3L9X2_9RHOB</name>
<protein>
    <submittedName>
        <fullName evidence="7">MFS transporter</fullName>
    </submittedName>
</protein>
<feature type="transmembrane region" description="Helical" evidence="6">
    <location>
        <begin position="340"/>
        <end position="359"/>
    </location>
</feature>
<reference evidence="7 8" key="1">
    <citation type="submission" date="2024-07" db="EMBL/GenBank/DDBJ databases">
        <authorList>
            <person name="Kang M."/>
        </authorList>
    </citation>
    <scope>NUCLEOTIDE SEQUENCE [LARGE SCALE GENOMIC DNA]</scope>
    <source>
        <strain evidence="7 8">DFM31</strain>
    </source>
</reference>
<comment type="caution">
    <text evidence="7">The sequence shown here is derived from an EMBL/GenBank/DDBJ whole genome shotgun (WGS) entry which is preliminary data.</text>
</comment>
<feature type="transmembrane region" description="Helical" evidence="6">
    <location>
        <begin position="218"/>
        <end position="239"/>
    </location>
</feature>
<dbReference type="RefSeq" id="WP_366194320.1">
    <property type="nucleotide sequence ID" value="NZ_JBFBVU010000027.1"/>
</dbReference>
<feature type="transmembrane region" description="Helical" evidence="6">
    <location>
        <begin position="371"/>
        <end position="391"/>
    </location>
</feature>
<evidence type="ECO:0000313" key="7">
    <source>
        <dbReference type="EMBL" id="MEV8468370.1"/>
    </source>
</evidence>
<dbReference type="PANTHER" id="PTHR23513">
    <property type="entry name" value="INTEGRAL MEMBRANE EFFLUX PROTEIN-RELATED"/>
    <property type="match status" value="1"/>
</dbReference>
<dbReference type="Pfam" id="PF07690">
    <property type="entry name" value="MFS_1"/>
    <property type="match status" value="1"/>
</dbReference>
<evidence type="ECO:0000256" key="4">
    <source>
        <dbReference type="ARBA" id="ARBA00022989"/>
    </source>
</evidence>
<evidence type="ECO:0000256" key="1">
    <source>
        <dbReference type="ARBA" id="ARBA00004651"/>
    </source>
</evidence>
<feature type="transmembrane region" description="Helical" evidence="6">
    <location>
        <begin position="12"/>
        <end position="35"/>
    </location>
</feature>
<organism evidence="7 8">
    <name type="scientific">Meridianimarinicoccus marinus</name>
    <dbReference type="NCBI Taxonomy" id="3231483"/>
    <lineage>
        <taxon>Bacteria</taxon>
        <taxon>Pseudomonadati</taxon>
        <taxon>Pseudomonadota</taxon>
        <taxon>Alphaproteobacteria</taxon>
        <taxon>Rhodobacterales</taxon>
        <taxon>Paracoccaceae</taxon>
        <taxon>Meridianimarinicoccus</taxon>
    </lineage>
</organism>
<evidence type="ECO:0000256" key="2">
    <source>
        <dbReference type="ARBA" id="ARBA00022475"/>
    </source>
</evidence>
<sequence>MNHPLRNPQFRRLFAAQILSLTGVGILTVSLALSAYDFGGISLGGAMLGGILALKMVAYVLVSPVAEAALSRYPRRPVLAMIDLVRMGVVALMALAVGPWQVAGLAFVFFAFASGFTPLFQSVIADMIPDEAEYARALALSRLAYTLESILSPVIAALALNLIAPGQLFFLASLSFAGSIAMLMLTRFPAHVATAKTPFRQRLPRGLRIYLRTPRLRGLWLMQFALSLMMAWVLVNSVIYAGAHFDTGVEFYPRLMTCYGLGAAALALLVPRLLDHASERRIMTLGVVIFAALGALVLLSPGETGALVLWFGFGAASSLVLTPGGLIITRSSTPENRPAVFAAQFALSHAGWLLAYPAAGLLGAAVGPAPAMAGLCIAALLTLVLAARVWVAEPPAGLVHEHPELPEGHPHLREHHAQGHRHRHRYFIDDLHPHWPGSTTA</sequence>
<feature type="transmembrane region" description="Helical" evidence="6">
    <location>
        <begin position="251"/>
        <end position="270"/>
    </location>
</feature>
<keyword evidence="3 6" id="KW-0812">Transmembrane</keyword>
<evidence type="ECO:0000256" key="3">
    <source>
        <dbReference type="ARBA" id="ARBA00022692"/>
    </source>
</evidence>
<dbReference type="InterPro" id="IPR011701">
    <property type="entry name" value="MFS"/>
</dbReference>
<feature type="transmembrane region" description="Helical" evidence="6">
    <location>
        <begin position="41"/>
        <end position="66"/>
    </location>
</feature>
<accession>A0ABV3L9X2</accession>
<dbReference type="InterPro" id="IPR036259">
    <property type="entry name" value="MFS_trans_sf"/>
</dbReference>
<gene>
    <name evidence="7" type="ORF">AB0T83_16460</name>
</gene>
<keyword evidence="5 6" id="KW-0472">Membrane</keyword>
<evidence type="ECO:0000256" key="5">
    <source>
        <dbReference type="ARBA" id="ARBA00023136"/>
    </source>
</evidence>
<dbReference type="CDD" id="cd06173">
    <property type="entry name" value="MFS_MefA_like"/>
    <property type="match status" value="1"/>
</dbReference>